<evidence type="ECO:0000313" key="5">
    <source>
        <dbReference type="Proteomes" id="UP000029443"/>
    </source>
</evidence>
<accession>A0ABR4W920</accession>
<name>A0ABR4W920_9GAMM</name>
<evidence type="ECO:0000256" key="1">
    <source>
        <dbReference type="ARBA" id="ARBA00022553"/>
    </source>
</evidence>
<dbReference type="EMBL" id="ARXU01000017">
    <property type="protein sequence ID" value="KGD59832.1"/>
    <property type="molecule type" value="Genomic_DNA"/>
</dbReference>
<feature type="domain" description="Response regulatory" evidence="3">
    <location>
        <begin position="5"/>
        <end position="124"/>
    </location>
</feature>
<protein>
    <submittedName>
        <fullName evidence="4">Response regulator</fullName>
    </submittedName>
</protein>
<dbReference type="CDD" id="cd17546">
    <property type="entry name" value="REC_hyHK_CKI1_RcsC-like"/>
    <property type="match status" value="1"/>
</dbReference>
<dbReference type="PANTHER" id="PTHR44591:SF25">
    <property type="entry name" value="CHEMOTAXIS TWO-COMPONENT RESPONSE REGULATOR"/>
    <property type="match status" value="1"/>
</dbReference>
<keyword evidence="5" id="KW-1185">Reference proteome</keyword>
<dbReference type="Pfam" id="PF00072">
    <property type="entry name" value="Response_reg"/>
    <property type="match status" value="1"/>
</dbReference>
<evidence type="ECO:0000313" key="4">
    <source>
        <dbReference type="EMBL" id="KGD59832.1"/>
    </source>
</evidence>
<dbReference type="InterPro" id="IPR001789">
    <property type="entry name" value="Sig_transdc_resp-reg_receiver"/>
</dbReference>
<dbReference type="InterPro" id="IPR011006">
    <property type="entry name" value="CheY-like_superfamily"/>
</dbReference>
<evidence type="ECO:0000259" key="3">
    <source>
        <dbReference type="PROSITE" id="PS50110"/>
    </source>
</evidence>
<dbReference type="Proteomes" id="UP000029443">
    <property type="component" value="Unassembled WGS sequence"/>
</dbReference>
<feature type="modified residue" description="4-aspartylphosphate" evidence="2">
    <location>
        <position position="59"/>
    </location>
</feature>
<evidence type="ECO:0000256" key="2">
    <source>
        <dbReference type="PROSITE-ProRule" id="PRU00169"/>
    </source>
</evidence>
<dbReference type="SMART" id="SM00448">
    <property type="entry name" value="REC"/>
    <property type="match status" value="1"/>
</dbReference>
<dbReference type="PANTHER" id="PTHR44591">
    <property type="entry name" value="STRESS RESPONSE REGULATOR PROTEIN 1"/>
    <property type="match status" value="1"/>
</dbReference>
<reference evidence="4 5" key="1">
    <citation type="submission" date="2012-09" db="EMBL/GenBank/DDBJ databases">
        <title>Genome Sequence of alkane-degrading Bacterium Alcanivorax jadensis T9.</title>
        <authorList>
            <person name="Lai Q."/>
            <person name="Shao Z."/>
        </authorList>
    </citation>
    <scope>NUCLEOTIDE SEQUENCE [LARGE SCALE GENOMIC DNA]</scope>
    <source>
        <strain evidence="4 5">T9</strain>
    </source>
</reference>
<dbReference type="RefSeq" id="WP_035250408.1">
    <property type="nucleotide sequence ID" value="NZ_ARXU01000017.1"/>
</dbReference>
<dbReference type="Gene3D" id="3.40.50.2300">
    <property type="match status" value="1"/>
</dbReference>
<keyword evidence="1 2" id="KW-0597">Phosphoprotein</keyword>
<dbReference type="InterPro" id="IPR050595">
    <property type="entry name" value="Bact_response_regulator"/>
</dbReference>
<organism evidence="4 5">
    <name type="scientific">Alcanivorax jadensis T9</name>
    <dbReference type="NCBI Taxonomy" id="1177181"/>
    <lineage>
        <taxon>Bacteria</taxon>
        <taxon>Pseudomonadati</taxon>
        <taxon>Pseudomonadota</taxon>
        <taxon>Gammaproteobacteria</taxon>
        <taxon>Oceanospirillales</taxon>
        <taxon>Alcanivoracaceae</taxon>
        <taxon>Alcanivorax</taxon>
    </lineage>
</organism>
<dbReference type="PROSITE" id="PS50110">
    <property type="entry name" value="RESPONSE_REGULATORY"/>
    <property type="match status" value="1"/>
</dbReference>
<proteinExistence type="predicted"/>
<comment type="caution">
    <text evidence="4">The sequence shown here is derived from an EMBL/GenBank/DDBJ whole genome shotgun (WGS) entry which is preliminary data.</text>
</comment>
<gene>
    <name evidence="4" type="ORF">T9A_03110</name>
</gene>
<sequence>MDRLNILVVDDSTTIRSLITAKLHELAAGSYDLDIAQAADGCQALACAEKRPFDLIFLDVEMPVMGGLEACSVLRQKGSPARIAMLSSMTSAEAHLAGRQAGCDNYLVKPPHDADLRSILRLASLRKLAAG</sequence>
<dbReference type="SUPFAM" id="SSF52172">
    <property type="entry name" value="CheY-like"/>
    <property type="match status" value="1"/>
</dbReference>